<proteinExistence type="predicted"/>
<feature type="region of interest" description="Disordered" evidence="1">
    <location>
        <begin position="44"/>
        <end position="81"/>
    </location>
</feature>
<dbReference type="Proteomes" id="UP000501690">
    <property type="component" value="Linkage Group LG2"/>
</dbReference>
<dbReference type="EMBL" id="CP039346">
    <property type="protein sequence ID" value="QCD82363.1"/>
    <property type="molecule type" value="Genomic_DNA"/>
</dbReference>
<feature type="region of interest" description="Disordered" evidence="1">
    <location>
        <begin position="1"/>
        <end position="24"/>
    </location>
</feature>
<gene>
    <name evidence="2" type="ORF">DEO72_LG2g2699</name>
</gene>
<protein>
    <submittedName>
        <fullName evidence="2">Uncharacterized protein</fullName>
    </submittedName>
</protein>
<evidence type="ECO:0000313" key="3">
    <source>
        <dbReference type="Proteomes" id="UP000501690"/>
    </source>
</evidence>
<organism evidence="2 3">
    <name type="scientific">Vigna unguiculata</name>
    <name type="common">Cowpea</name>
    <dbReference type="NCBI Taxonomy" id="3917"/>
    <lineage>
        <taxon>Eukaryota</taxon>
        <taxon>Viridiplantae</taxon>
        <taxon>Streptophyta</taxon>
        <taxon>Embryophyta</taxon>
        <taxon>Tracheophyta</taxon>
        <taxon>Spermatophyta</taxon>
        <taxon>Magnoliopsida</taxon>
        <taxon>eudicotyledons</taxon>
        <taxon>Gunneridae</taxon>
        <taxon>Pentapetalae</taxon>
        <taxon>rosids</taxon>
        <taxon>fabids</taxon>
        <taxon>Fabales</taxon>
        <taxon>Fabaceae</taxon>
        <taxon>Papilionoideae</taxon>
        <taxon>50 kb inversion clade</taxon>
        <taxon>NPAAA clade</taxon>
        <taxon>indigoferoid/millettioid clade</taxon>
        <taxon>Phaseoleae</taxon>
        <taxon>Vigna</taxon>
    </lineage>
</organism>
<feature type="compositionally biased region" description="Pro residues" evidence="1">
    <location>
        <begin position="1"/>
        <end position="10"/>
    </location>
</feature>
<sequence length="262" mass="28176">MSSGDPPRPPSVDKGKGIAKTRKQHNNYVLRILVRPITPTPGLHMPSLSSLPPPTGLHNPTSIPAIHMPSSSSQPPPTGLHTPVVAPMPPYVPSSHIPSSSSSAPHIGLHTPSTDIGASPSPHTVPSQPPLVAHLLSLEEFQTRLSQVRSEVSSCADGTQEQSSVDPTQDENIRTRCWIETVGGKKKGRLYGAGQLVSKYTGPNESLNQVSASSSSNTEDLTNIRQQLSRSLEENEQLRSEFRSFQSLVLKYLPPDAQACLQ</sequence>
<dbReference type="AlphaFoldDB" id="A0A4D6L1I6"/>
<keyword evidence="3" id="KW-1185">Reference proteome</keyword>
<accession>A0A4D6L1I6</accession>
<evidence type="ECO:0000313" key="2">
    <source>
        <dbReference type="EMBL" id="QCD82363.1"/>
    </source>
</evidence>
<evidence type="ECO:0000256" key="1">
    <source>
        <dbReference type="SAM" id="MobiDB-lite"/>
    </source>
</evidence>
<name>A0A4D6L1I6_VIGUN</name>
<reference evidence="2 3" key="1">
    <citation type="submission" date="2019-04" db="EMBL/GenBank/DDBJ databases">
        <title>An improved genome assembly and genetic linkage map for asparagus bean, Vigna unguiculata ssp. sesquipedialis.</title>
        <authorList>
            <person name="Xia Q."/>
            <person name="Zhang R."/>
            <person name="Dong Y."/>
        </authorList>
    </citation>
    <scope>NUCLEOTIDE SEQUENCE [LARGE SCALE GENOMIC DNA]</scope>
    <source>
        <tissue evidence="2">Leaf</tissue>
    </source>
</reference>